<dbReference type="EMBL" id="CP036317">
    <property type="protein sequence ID" value="QDV21143.1"/>
    <property type="molecule type" value="Genomic_DNA"/>
</dbReference>
<dbReference type="InterPro" id="IPR008756">
    <property type="entry name" value="Peptidase_M56"/>
</dbReference>
<dbReference type="InterPro" id="IPR052173">
    <property type="entry name" value="Beta-lactam_resp_regulator"/>
</dbReference>
<dbReference type="Gene3D" id="3.30.2010.10">
    <property type="entry name" value="Metalloproteases ('zincins'), catalytic domain"/>
    <property type="match status" value="1"/>
</dbReference>
<name>A0A518FXP5_9PLAN</name>
<protein>
    <submittedName>
        <fullName evidence="3">Regulatory protein BlaR1</fullName>
    </submittedName>
</protein>
<accession>A0A518FXP5</accession>
<feature type="domain" description="Peptidase M56" evidence="2">
    <location>
        <begin position="18"/>
        <end position="332"/>
    </location>
</feature>
<evidence type="ECO:0000313" key="4">
    <source>
        <dbReference type="Proteomes" id="UP000320839"/>
    </source>
</evidence>
<evidence type="ECO:0000256" key="1">
    <source>
        <dbReference type="SAM" id="Phobius"/>
    </source>
</evidence>
<dbReference type="Proteomes" id="UP000320839">
    <property type="component" value="Chromosome"/>
</dbReference>
<feature type="transmembrane region" description="Helical" evidence="1">
    <location>
        <begin position="264"/>
        <end position="285"/>
    </location>
</feature>
<feature type="transmembrane region" description="Helical" evidence="1">
    <location>
        <begin position="362"/>
        <end position="383"/>
    </location>
</feature>
<evidence type="ECO:0000259" key="2">
    <source>
        <dbReference type="Pfam" id="PF05569"/>
    </source>
</evidence>
<dbReference type="AlphaFoldDB" id="A0A518FXP5"/>
<dbReference type="PANTHER" id="PTHR34978">
    <property type="entry name" value="POSSIBLE SENSOR-TRANSDUCER PROTEIN BLAR"/>
    <property type="match status" value="1"/>
</dbReference>
<dbReference type="CDD" id="cd07341">
    <property type="entry name" value="M56_BlaR1_MecR1_like"/>
    <property type="match status" value="1"/>
</dbReference>
<keyword evidence="1" id="KW-0812">Transmembrane</keyword>
<reference evidence="3 4" key="1">
    <citation type="submission" date="2019-02" db="EMBL/GenBank/DDBJ databases">
        <title>Deep-cultivation of Planctomycetes and their phenomic and genomic characterization uncovers novel biology.</title>
        <authorList>
            <person name="Wiegand S."/>
            <person name="Jogler M."/>
            <person name="Boedeker C."/>
            <person name="Pinto D."/>
            <person name="Vollmers J."/>
            <person name="Rivas-Marin E."/>
            <person name="Kohn T."/>
            <person name="Peeters S.H."/>
            <person name="Heuer A."/>
            <person name="Rast P."/>
            <person name="Oberbeckmann S."/>
            <person name="Bunk B."/>
            <person name="Jeske O."/>
            <person name="Meyerdierks A."/>
            <person name="Storesund J.E."/>
            <person name="Kallscheuer N."/>
            <person name="Luecker S."/>
            <person name="Lage O.M."/>
            <person name="Pohl T."/>
            <person name="Merkel B.J."/>
            <person name="Hornburger P."/>
            <person name="Mueller R.-W."/>
            <person name="Bruemmer F."/>
            <person name="Labrenz M."/>
            <person name="Spormann A.M."/>
            <person name="Op den Camp H."/>
            <person name="Overmann J."/>
            <person name="Amann R."/>
            <person name="Jetten M.S.M."/>
            <person name="Mascher T."/>
            <person name="Medema M.H."/>
            <person name="Devos D.P."/>
            <person name="Kaster A.-K."/>
            <person name="Ovreas L."/>
            <person name="Rohde M."/>
            <person name="Galperin M.Y."/>
            <person name="Jogler C."/>
        </authorList>
    </citation>
    <scope>NUCLEOTIDE SEQUENCE [LARGE SCALE GENOMIC DNA]</scope>
    <source>
        <strain evidence="3 4">Pan153</strain>
    </source>
</reference>
<gene>
    <name evidence="3" type="primary">blaR1_14</name>
    <name evidence="3" type="ORF">Pan153_58250</name>
</gene>
<dbReference type="PANTHER" id="PTHR34978:SF3">
    <property type="entry name" value="SLR0241 PROTEIN"/>
    <property type="match status" value="1"/>
</dbReference>
<organism evidence="3 4">
    <name type="scientific">Gimesia panareensis</name>
    <dbReference type="NCBI Taxonomy" id="2527978"/>
    <lineage>
        <taxon>Bacteria</taxon>
        <taxon>Pseudomonadati</taxon>
        <taxon>Planctomycetota</taxon>
        <taxon>Planctomycetia</taxon>
        <taxon>Planctomycetales</taxon>
        <taxon>Planctomycetaceae</taxon>
        <taxon>Gimesia</taxon>
    </lineage>
</organism>
<feature type="transmembrane region" description="Helical" evidence="1">
    <location>
        <begin position="14"/>
        <end position="32"/>
    </location>
</feature>
<feature type="transmembrane region" description="Helical" evidence="1">
    <location>
        <begin position="221"/>
        <end position="240"/>
    </location>
</feature>
<dbReference type="Pfam" id="PF05569">
    <property type="entry name" value="Peptidase_M56"/>
    <property type="match status" value="1"/>
</dbReference>
<evidence type="ECO:0000313" key="3">
    <source>
        <dbReference type="EMBL" id="QDV21143.1"/>
    </source>
</evidence>
<feature type="transmembrane region" description="Helical" evidence="1">
    <location>
        <begin position="159"/>
        <end position="178"/>
    </location>
</feature>
<proteinExistence type="predicted"/>
<keyword evidence="1" id="KW-1133">Transmembrane helix</keyword>
<feature type="transmembrane region" description="Helical" evidence="1">
    <location>
        <begin position="39"/>
        <end position="57"/>
    </location>
</feature>
<sequence>MSINPEWSYLIWPQVWQCTLLALVVWLICRLVRIRRAHLTYLLWLVVLLKFVTPPLWSSSSGLFCWMQSGLTEEVVQSSAAQQTDSLTRTEWIRRLIGDDVDQLPEAERPSVEVTIHDPQDRPTEETTAHSLQAVAAEAATAAPSVRRSPRMSWLSVGFWIWTGMAALIATVMLVRFLRCWQMIRRAGVVNSPELDQLLVRLCSELGLKRRIRLVVTHSRIGPAVIGLFRPTILLPAVIAESRTREELKPILAHELIHIRRGDLWIGLLQLLASIVWWFHPLVWLTGRRLKFEMEQCCDEEVLAELKCDPRRYAGALLEILELKQTLKTVPMVPGVRPVEITSKRMERIMRLGQGSQKRTPWWCWVVFVTLAAVVLPGAAFVVSAGDDSKRDAIDSKLKLTDDRPLQTEIKVIKQQPETIDQLPFYHPLKQQAHQARQSFNKSLSTDLDYLSSEIDLRAWVTRTGCVRCYPVGDLLKKSRQAVGAGQARANLKQQIFKRLKELSLNYPDHLRPDDVPAHPLFIGPHQIPLKDERTVCYGRIYAMHQLFEDQFLVSSSDPRYHQCVAQTLAELRSGRNAEQDLNSMYVLTTRIMSVPKSQLQKISSHRRNVKVFQEEQIPELPVALKGKYRGTENSEIVSQRTLVCEILDDDRVTEVEQLVNTTADSQILAEPQVCFLDGQTVQIQTGQLHAVPMRGFAAHISLSSKIVTGFDLRLTYSTEKGVNGRGMLEYQIAKSDIGGMKILKPKNPETAVSKHLSVPLLIKRHFKDARLIEPGKTLLLGGLTLNEQTDESKSLLVLLKLEKGKPLEESEVRQGAGVNSDAGVTGQILLDESNFNASLRTQSYPVSDLVVPVPRLLLKDSVYTLAPAERPRFEPLIELIQQNVRPEAWEKNGFTIRAFEKDLSLVVRANQATHDQIADLIARVRAVQDQRVSLELEQISTDDLTAWLETWNKGASPVSHELWKLLQSNTLEEGRLLTSTQAKILKQILKQSENAKRVNRTLKKMTPLNGVTMGYFLSDPLFPHDKSKSPMQLRPELLNDQRVRLSYVINARNAQDAISYAQTVTIPRGKSFLIDITEQLLRDHSSFRFDEFVRQAGLSYQKQGKRCFLLVTPSLPEVGDKKE</sequence>
<keyword evidence="1" id="KW-0472">Membrane</keyword>